<dbReference type="Proteomes" id="UP000732377">
    <property type="component" value="Unassembled WGS sequence"/>
</dbReference>
<evidence type="ECO:0000313" key="6">
    <source>
        <dbReference type="EMBL" id="MBY6278490.1"/>
    </source>
</evidence>
<evidence type="ECO:0000256" key="1">
    <source>
        <dbReference type="ARBA" id="ARBA00004496"/>
    </source>
</evidence>
<keyword evidence="2" id="KW-0963">Cytoplasm</keyword>
<comment type="similarity">
    <text evidence="5">Belongs to the Rap family.</text>
</comment>
<accession>A0A953I6E5</accession>
<dbReference type="SMART" id="SM00028">
    <property type="entry name" value="TPR"/>
    <property type="match status" value="3"/>
</dbReference>
<evidence type="ECO:0000256" key="2">
    <source>
        <dbReference type="ARBA" id="ARBA00022490"/>
    </source>
</evidence>
<keyword evidence="4" id="KW-0802">TPR repeat</keyword>
<organism evidence="6 7">
    <name type="scientific">Symbiobacterium thermophilum</name>
    <dbReference type="NCBI Taxonomy" id="2734"/>
    <lineage>
        <taxon>Bacteria</taxon>
        <taxon>Bacillati</taxon>
        <taxon>Bacillota</taxon>
        <taxon>Clostridia</taxon>
        <taxon>Eubacteriales</taxon>
        <taxon>Symbiobacteriaceae</taxon>
        <taxon>Symbiobacterium</taxon>
    </lineage>
</organism>
<dbReference type="EMBL" id="PIUK01000550">
    <property type="protein sequence ID" value="MBY6278490.1"/>
    <property type="molecule type" value="Genomic_DNA"/>
</dbReference>
<evidence type="ECO:0008006" key="8">
    <source>
        <dbReference type="Google" id="ProtNLM"/>
    </source>
</evidence>
<evidence type="ECO:0000256" key="3">
    <source>
        <dbReference type="ARBA" id="ARBA00022737"/>
    </source>
</evidence>
<keyword evidence="3" id="KW-0677">Repeat</keyword>
<dbReference type="InterPro" id="IPR011990">
    <property type="entry name" value="TPR-like_helical_dom_sf"/>
</dbReference>
<dbReference type="AlphaFoldDB" id="A0A953I6E5"/>
<evidence type="ECO:0000313" key="7">
    <source>
        <dbReference type="Proteomes" id="UP000732377"/>
    </source>
</evidence>
<dbReference type="GO" id="GO:0005737">
    <property type="term" value="C:cytoplasm"/>
    <property type="evidence" value="ECO:0007669"/>
    <property type="project" value="UniProtKB-SubCell"/>
</dbReference>
<sequence>MPLSRLRRLLEEERYREAQLEGERLIHAGTLTAEELAGAYKGTAMASYYRREVYAAITLGQYALAVAERTTNWELINKCHFDLGEYYLTLGDYPQAFDHLFKCLNDLHRTPHLVEVEAGTHHNLALLFRYRRQYEDAIGSHHLSLDLFRRCNNWPLLMEALRGLVYCYLALDQPNEALPYLEQLEHLLGEHPNDQVAASLLTDWAYYHQKTGDLRQSMAFCTRAMAPGLPGQDENVLSTASVIAGENALVLGRYDEAQFFSNLAMQYALGSRQSALMNRATALRRKLFELGRIRP</sequence>
<reference evidence="6" key="1">
    <citation type="submission" date="2017-11" db="EMBL/GenBank/DDBJ databases">
        <title>Three new genomes from thermophilic consortium.</title>
        <authorList>
            <person name="Quaggio R."/>
            <person name="Amgarten D."/>
            <person name="Setubal J.C."/>
        </authorList>
    </citation>
    <scope>NUCLEOTIDE SEQUENCE</scope>
    <source>
        <strain evidence="6">ZCTH01-B2</strain>
    </source>
</reference>
<proteinExistence type="inferred from homology"/>
<name>A0A953I6E5_SYMTR</name>
<dbReference type="Gene3D" id="1.25.40.10">
    <property type="entry name" value="Tetratricopeptide repeat domain"/>
    <property type="match status" value="1"/>
</dbReference>
<evidence type="ECO:0000256" key="5">
    <source>
        <dbReference type="ARBA" id="ARBA00038253"/>
    </source>
</evidence>
<dbReference type="SUPFAM" id="SSF48452">
    <property type="entry name" value="TPR-like"/>
    <property type="match status" value="2"/>
</dbReference>
<dbReference type="InterPro" id="IPR019734">
    <property type="entry name" value="TPR_rpt"/>
</dbReference>
<dbReference type="RefSeq" id="WP_273382050.1">
    <property type="nucleotide sequence ID" value="NZ_PIUK01000550.1"/>
</dbReference>
<comment type="subcellular location">
    <subcellularLocation>
        <location evidence="1">Cytoplasm</location>
    </subcellularLocation>
</comment>
<evidence type="ECO:0000256" key="4">
    <source>
        <dbReference type="ARBA" id="ARBA00022803"/>
    </source>
</evidence>
<gene>
    <name evidence="6" type="ORF">CWE10_20565</name>
</gene>
<protein>
    <recommendedName>
        <fullName evidence="8">Tetratricopeptide repeat protein</fullName>
    </recommendedName>
</protein>
<dbReference type="Pfam" id="PF13424">
    <property type="entry name" value="TPR_12"/>
    <property type="match status" value="1"/>
</dbReference>
<dbReference type="PANTHER" id="PTHR46630">
    <property type="entry name" value="TETRATRICOPEPTIDE REPEAT PROTEIN 29"/>
    <property type="match status" value="1"/>
</dbReference>
<comment type="caution">
    <text evidence="6">The sequence shown here is derived from an EMBL/GenBank/DDBJ whole genome shotgun (WGS) entry which is preliminary data.</text>
</comment>
<dbReference type="InterPro" id="IPR051476">
    <property type="entry name" value="Bac_ResReg_Asp_Phosphatase"/>
</dbReference>
<dbReference type="PANTHER" id="PTHR46630:SF1">
    <property type="entry name" value="TETRATRICOPEPTIDE REPEAT PROTEIN 29"/>
    <property type="match status" value="1"/>
</dbReference>